<sequence length="51" mass="6030">MNKENTTNQMDHNLEKYFGIEKDKSLQAVKYATTDNTYFNEHAEMNDVNNE</sequence>
<name>A0ABW4LQH2_9BACI</name>
<gene>
    <name evidence="1" type="ORF">ACFSCX_11060</name>
</gene>
<organism evidence="1 2">
    <name type="scientific">Bacillus salitolerans</name>
    <dbReference type="NCBI Taxonomy" id="1437434"/>
    <lineage>
        <taxon>Bacteria</taxon>
        <taxon>Bacillati</taxon>
        <taxon>Bacillota</taxon>
        <taxon>Bacilli</taxon>
        <taxon>Bacillales</taxon>
        <taxon>Bacillaceae</taxon>
        <taxon>Bacillus</taxon>
    </lineage>
</organism>
<comment type="caution">
    <text evidence="1">The sequence shown here is derived from an EMBL/GenBank/DDBJ whole genome shotgun (WGS) entry which is preliminary data.</text>
</comment>
<dbReference type="RefSeq" id="WP_377928289.1">
    <property type="nucleotide sequence ID" value="NZ_JBHUEM010000015.1"/>
</dbReference>
<evidence type="ECO:0000313" key="1">
    <source>
        <dbReference type="EMBL" id="MFD1737091.1"/>
    </source>
</evidence>
<evidence type="ECO:0000313" key="2">
    <source>
        <dbReference type="Proteomes" id="UP001597214"/>
    </source>
</evidence>
<protein>
    <submittedName>
        <fullName evidence="1">Uncharacterized protein</fullName>
    </submittedName>
</protein>
<reference evidence="2" key="1">
    <citation type="journal article" date="2019" name="Int. J. Syst. Evol. Microbiol.">
        <title>The Global Catalogue of Microorganisms (GCM) 10K type strain sequencing project: providing services to taxonomists for standard genome sequencing and annotation.</title>
        <authorList>
            <consortium name="The Broad Institute Genomics Platform"/>
            <consortium name="The Broad Institute Genome Sequencing Center for Infectious Disease"/>
            <person name="Wu L."/>
            <person name="Ma J."/>
        </authorList>
    </citation>
    <scope>NUCLEOTIDE SEQUENCE [LARGE SCALE GENOMIC DNA]</scope>
    <source>
        <strain evidence="2">CCUG 49339</strain>
    </source>
</reference>
<dbReference type="Proteomes" id="UP001597214">
    <property type="component" value="Unassembled WGS sequence"/>
</dbReference>
<dbReference type="EMBL" id="JBHUEM010000015">
    <property type="protein sequence ID" value="MFD1737091.1"/>
    <property type="molecule type" value="Genomic_DNA"/>
</dbReference>
<keyword evidence="2" id="KW-1185">Reference proteome</keyword>
<accession>A0ABW4LQH2</accession>
<proteinExistence type="predicted"/>